<dbReference type="Pfam" id="PF01029">
    <property type="entry name" value="NusB"/>
    <property type="match status" value="1"/>
</dbReference>
<accession>A0ABX2A5S3</accession>
<evidence type="ECO:0000313" key="9">
    <source>
        <dbReference type="Proteomes" id="UP000757540"/>
    </source>
</evidence>
<dbReference type="RefSeq" id="WP_171784223.1">
    <property type="nucleotide sequence ID" value="NZ_BAAAML010000005.1"/>
</dbReference>
<dbReference type="Gene3D" id="1.10.940.10">
    <property type="entry name" value="NusB-like"/>
    <property type="match status" value="1"/>
</dbReference>
<sequence>MGSRTKARKRAADILFESEARGVDPLVLLQDRVIEPHAEASVPQYTVELVEGVVAHRERIDELLETYSRGWTIARMPAVDRALLRVGTFELIFNDDVPDVVAVDEAVDLAREFSTDDSPAFVNGLLGRLLEIKPTLLA</sequence>
<dbReference type="InterPro" id="IPR011605">
    <property type="entry name" value="NusB_fam"/>
</dbReference>
<feature type="domain" description="NusB/RsmB/TIM44" evidence="7">
    <location>
        <begin position="6"/>
        <end position="129"/>
    </location>
</feature>
<comment type="caution">
    <text evidence="8">The sequence shown here is derived from an EMBL/GenBank/DDBJ whole genome shotgun (WGS) entry which is preliminary data.</text>
</comment>
<evidence type="ECO:0000256" key="4">
    <source>
        <dbReference type="ARBA" id="ARBA00023015"/>
    </source>
</evidence>
<evidence type="ECO:0000256" key="5">
    <source>
        <dbReference type="ARBA" id="ARBA00023163"/>
    </source>
</evidence>
<dbReference type="InterPro" id="IPR035926">
    <property type="entry name" value="NusB-like_sf"/>
</dbReference>
<comment type="similarity">
    <text evidence="1 6">Belongs to the NusB family.</text>
</comment>
<dbReference type="PANTHER" id="PTHR11078">
    <property type="entry name" value="N UTILIZATION SUBSTANCE PROTEIN B-RELATED"/>
    <property type="match status" value="1"/>
</dbReference>
<organism evidence="8 9">
    <name type="scientific">Isoptericola halotolerans</name>
    <dbReference type="NCBI Taxonomy" id="300560"/>
    <lineage>
        <taxon>Bacteria</taxon>
        <taxon>Bacillati</taxon>
        <taxon>Actinomycetota</taxon>
        <taxon>Actinomycetes</taxon>
        <taxon>Micrococcales</taxon>
        <taxon>Promicromonosporaceae</taxon>
        <taxon>Isoptericola</taxon>
    </lineage>
</organism>
<proteinExistence type="inferred from homology"/>
<keyword evidence="5 6" id="KW-0804">Transcription</keyword>
<gene>
    <name evidence="6" type="primary">nusB</name>
    <name evidence="8" type="ORF">HDG69_002574</name>
</gene>
<keyword evidence="2 6" id="KW-0889">Transcription antitermination</keyword>
<evidence type="ECO:0000313" key="8">
    <source>
        <dbReference type="EMBL" id="NOV97989.1"/>
    </source>
</evidence>
<dbReference type="HAMAP" id="MF_00073">
    <property type="entry name" value="NusB"/>
    <property type="match status" value="1"/>
</dbReference>
<dbReference type="SUPFAM" id="SSF48013">
    <property type="entry name" value="NusB-like"/>
    <property type="match status" value="1"/>
</dbReference>
<keyword evidence="9" id="KW-1185">Reference proteome</keyword>
<evidence type="ECO:0000259" key="7">
    <source>
        <dbReference type="Pfam" id="PF01029"/>
    </source>
</evidence>
<dbReference type="EMBL" id="JABEZU010000003">
    <property type="protein sequence ID" value="NOV97989.1"/>
    <property type="molecule type" value="Genomic_DNA"/>
</dbReference>
<name>A0ABX2A5S3_9MICO</name>
<dbReference type="PANTHER" id="PTHR11078:SF3">
    <property type="entry name" value="ANTITERMINATION NUSB DOMAIN-CONTAINING PROTEIN"/>
    <property type="match status" value="1"/>
</dbReference>
<protein>
    <recommendedName>
        <fullName evidence="6">Transcription antitermination protein NusB</fullName>
    </recommendedName>
    <alternativeName>
        <fullName evidence="6">Antitermination factor NusB</fullName>
    </alternativeName>
</protein>
<dbReference type="NCBIfam" id="TIGR01951">
    <property type="entry name" value="nusB"/>
    <property type="match status" value="1"/>
</dbReference>
<keyword evidence="4 6" id="KW-0805">Transcription regulation</keyword>
<keyword evidence="3 6" id="KW-0694">RNA-binding</keyword>
<dbReference type="Proteomes" id="UP000757540">
    <property type="component" value="Unassembled WGS sequence"/>
</dbReference>
<comment type="function">
    <text evidence="6">Involved in transcription antitermination. Required for transcription of ribosomal RNA (rRNA) genes. Binds specifically to the boxA antiterminator sequence of the ribosomal RNA (rrn) operons.</text>
</comment>
<reference evidence="8 9" key="1">
    <citation type="submission" date="2020-05" db="EMBL/GenBank/DDBJ databases">
        <title>Genomic Encyclopedia of Type Strains, Phase III (KMG-III): the genomes of soil and plant-associated and newly described type strains.</title>
        <authorList>
            <person name="Whitman W."/>
        </authorList>
    </citation>
    <scope>NUCLEOTIDE SEQUENCE [LARGE SCALE GENOMIC DNA]</scope>
    <source>
        <strain evidence="8 9">KCTC 19046</strain>
    </source>
</reference>
<evidence type="ECO:0000256" key="1">
    <source>
        <dbReference type="ARBA" id="ARBA00005952"/>
    </source>
</evidence>
<evidence type="ECO:0000256" key="3">
    <source>
        <dbReference type="ARBA" id="ARBA00022884"/>
    </source>
</evidence>
<dbReference type="InterPro" id="IPR006027">
    <property type="entry name" value="NusB_RsmB_TIM44"/>
</dbReference>
<evidence type="ECO:0000256" key="6">
    <source>
        <dbReference type="HAMAP-Rule" id="MF_00073"/>
    </source>
</evidence>
<evidence type="ECO:0000256" key="2">
    <source>
        <dbReference type="ARBA" id="ARBA00022814"/>
    </source>
</evidence>